<protein>
    <submittedName>
        <fullName evidence="1">Cyanate transport protein CynX</fullName>
    </submittedName>
</protein>
<reference evidence="1 2" key="1">
    <citation type="submission" date="2018-06" db="EMBL/GenBank/DDBJ databases">
        <authorList>
            <consortium name="Pathogen Informatics"/>
            <person name="Doyle S."/>
        </authorList>
    </citation>
    <scope>NUCLEOTIDE SEQUENCE [LARGE SCALE GENOMIC DNA]</scope>
    <source>
        <strain evidence="1 2">NCTC5047</strain>
    </source>
</reference>
<dbReference type="EMBL" id="UGLH01000005">
    <property type="protein sequence ID" value="STT79116.1"/>
    <property type="molecule type" value="Genomic_DNA"/>
</dbReference>
<evidence type="ECO:0000313" key="1">
    <source>
        <dbReference type="EMBL" id="STT79116.1"/>
    </source>
</evidence>
<sequence length="96" mass="10195">MTPALRQNLTLAVLVLTGINMRPLLTSIGPLLPDIRAASGMSYTLAALLTALPVITMGGAGAGRWLGRSLYRSKAQYCAEPADYRGRRPAAGNRPE</sequence>
<evidence type="ECO:0000313" key="2">
    <source>
        <dbReference type="Proteomes" id="UP000254340"/>
    </source>
</evidence>
<dbReference type="InterPro" id="IPR052524">
    <property type="entry name" value="MFS_Cyanate_Porter"/>
</dbReference>
<proteinExistence type="predicted"/>
<organism evidence="1 2">
    <name type="scientific">Klebsiella pneumoniae</name>
    <dbReference type="NCBI Taxonomy" id="573"/>
    <lineage>
        <taxon>Bacteria</taxon>
        <taxon>Pseudomonadati</taxon>
        <taxon>Pseudomonadota</taxon>
        <taxon>Gammaproteobacteria</taxon>
        <taxon>Enterobacterales</taxon>
        <taxon>Enterobacteriaceae</taxon>
        <taxon>Klebsiella/Raoultella group</taxon>
        <taxon>Klebsiella</taxon>
        <taxon>Klebsiella pneumoniae complex</taxon>
    </lineage>
</organism>
<name>A0A377XCR0_KLEPN</name>
<dbReference type="Proteomes" id="UP000254340">
    <property type="component" value="Unassembled WGS sequence"/>
</dbReference>
<dbReference type="PANTHER" id="PTHR23523">
    <property type="match status" value="1"/>
</dbReference>
<dbReference type="AlphaFoldDB" id="A0A377XCR0"/>
<dbReference type="PANTHER" id="PTHR23523:SF1">
    <property type="entry name" value="CYANATE TRANSPORT PROTEIN CYNX"/>
    <property type="match status" value="1"/>
</dbReference>
<accession>A0A377XCR0</accession>
<gene>
    <name evidence="1" type="ORF">NCTC5047_01899</name>
</gene>